<reference evidence="3 4" key="1">
    <citation type="submission" date="2018-10" db="EMBL/GenBank/DDBJ databases">
        <title>Genomic Encyclopedia of Archaeal and Bacterial Type Strains, Phase II (KMG-II): from individual species to whole genera.</title>
        <authorList>
            <person name="Goeker M."/>
        </authorList>
    </citation>
    <scope>NUCLEOTIDE SEQUENCE [LARGE SCALE GENOMIC DNA]</scope>
    <source>
        <strain evidence="3 4">DSM 11927</strain>
    </source>
</reference>
<keyword evidence="4" id="KW-1185">Reference proteome</keyword>
<evidence type="ECO:0000313" key="3">
    <source>
        <dbReference type="EMBL" id="RKS80841.1"/>
    </source>
</evidence>
<evidence type="ECO:0000256" key="1">
    <source>
        <dbReference type="SAM" id="MobiDB-lite"/>
    </source>
</evidence>
<dbReference type="EMBL" id="RBWW01000001">
    <property type="protein sequence ID" value="RKS80841.1"/>
    <property type="molecule type" value="Genomic_DNA"/>
</dbReference>
<sequence length="105" mass="11509">MSKSNRRSRDSDTSTPMNVTRKQFDWSETRPSAAVTEYISAMTGREQTDFAPLYETIDPEALDSLVDSSGRSTPVSISFEYAGHSVTVRSDGELVIKAPSSSIGR</sequence>
<evidence type="ECO:0000259" key="2">
    <source>
        <dbReference type="Pfam" id="PF18545"/>
    </source>
</evidence>
<name>A0A495R0J5_9EURY</name>
<dbReference type="Proteomes" id="UP000268233">
    <property type="component" value="Unassembled WGS sequence"/>
</dbReference>
<organism evidence="3 4">
    <name type="scientific">Haloarcula quadrata</name>
    <dbReference type="NCBI Taxonomy" id="182779"/>
    <lineage>
        <taxon>Archaea</taxon>
        <taxon>Methanobacteriati</taxon>
        <taxon>Methanobacteriota</taxon>
        <taxon>Stenosarchaea group</taxon>
        <taxon>Halobacteria</taxon>
        <taxon>Halobacteriales</taxon>
        <taxon>Haloarculaceae</taxon>
        <taxon>Haloarcula</taxon>
    </lineage>
</organism>
<protein>
    <recommendedName>
        <fullName evidence="2">Halobacterial output domain-containing protein</fullName>
    </recommendedName>
</protein>
<gene>
    <name evidence="3" type="ORF">BDK61_0100</name>
</gene>
<feature type="domain" description="Halobacterial output" evidence="2">
    <location>
        <begin position="28"/>
        <end position="97"/>
    </location>
</feature>
<proteinExistence type="predicted"/>
<comment type="caution">
    <text evidence="3">The sequence shown here is derived from an EMBL/GenBank/DDBJ whole genome shotgun (WGS) entry which is preliminary data.</text>
</comment>
<dbReference type="InterPro" id="IPR040624">
    <property type="entry name" value="HalOD1"/>
</dbReference>
<dbReference type="Pfam" id="PF18545">
    <property type="entry name" value="HalOD1"/>
    <property type="match status" value="1"/>
</dbReference>
<feature type="region of interest" description="Disordered" evidence="1">
    <location>
        <begin position="1"/>
        <end position="28"/>
    </location>
</feature>
<accession>A0A495R0J5</accession>
<dbReference type="AlphaFoldDB" id="A0A495R0J5"/>
<evidence type="ECO:0000313" key="4">
    <source>
        <dbReference type="Proteomes" id="UP000268233"/>
    </source>
</evidence>